<keyword evidence="10" id="KW-0732">Signal</keyword>
<evidence type="ECO:0000256" key="10">
    <source>
        <dbReference type="SAM" id="SignalP"/>
    </source>
</evidence>
<keyword evidence="4 9" id="KW-1133">Transmembrane helix</keyword>
<feature type="chain" id="PRO_5019715619" description="Ionotropic glutamate receptor L-glutamate and glycine-binding domain-containing protein" evidence="10">
    <location>
        <begin position="29"/>
        <end position="703"/>
    </location>
</feature>
<dbReference type="Gene3D" id="3.40.190.10">
    <property type="entry name" value="Periplasmic binding protein-like II"/>
    <property type="match status" value="1"/>
</dbReference>
<proteinExistence type="predicted"/>
<keyword evidence="5 9" id="KW-0472">Membrane</keyword>
<name>A0A482WMC5_LAOST</name>
<evidence type="ECO:0000256" key="5">
    <source>
        <dbReference type="ARBA" id="ARBA00023136"/>
    </source>
</evidence>
<sequence length="703" mass="81369">MGMLHYKICTKSYFLLLTLLSNSYFTQQELTVTPQLPLKYCLETLATPLQYALEPSSKTVLVSLTSNDKINKAVAEILMQNSTRALKIFKRDSNEERIFLNFNTKSRSYLLVVTNFEEIKRAVNVFRNKPYWVQTIQVYILYVKARRPGSYHRGRNVSEERKVERKKILKILHWIFDDARVYNSMLQIVSLDDCKDDAPIDSFTKLYTYEPFLEPEEHLIDDLRDIPYPGTELAKASASSHWKRMQGFLKIPVDLGGIKLNISFFKEQYMDKFPNSTKLEDYDQHIKEIQMMWVMKDYLNASLVIIQPADDGNYGYCNKGVCTGSLNDVVEMKVDMSLNLRFVKQYNTTKIDFSMPITQDKLCIIVPDVGYMKGIYLILSLYTLEVWLLFLVSASTSMVFHKVMSHFAYKLSRNGRDLKKNISFLPPLKALVGIPFKITRIFSLRIQIITCMFVSIIYISLWQGAMFHMARYGQKGRNIDTLSELSDSKRVIYTSYSDLLDTFDGFEKPLNELKDRLKLKANVEQEISKTLKESHSGILIRQNVFYADRTINPHKYSKSKLHVMEECIRTYQLAYIAPKGGSGGKLFKLFMNRIRETGIYEHMVQVYFGKEKLKRARAKDGMKEEEGGEGEEEEEEEEEEEMGQGETTSLSLQSLTLPFIIMQKKGDCIAAQSSSERVKLPRLTGAPLYKQQNDGIFFIKIHQ</sequence>
<dbReference type="PANTHER" id="PTHR42643:SF38">
    <property type="entry name" value="IONOTROPIC RECEPTOR 100A"/>
    <property type="match status" value="1"/>
</dbReference>
<evidence type="ECO:0000256" key="4">
    <source>
        <dbReference type="ARBA" id="ARBA00022989"/>
    </source>
</evidence>
<feature type="transmembrane region" description="Helical" evidence="9">
    <location>
        <begin position="444"/>
        <end position="467"/>
    </location>
</feature>
<keyword evidence="6" id="KW-0675">Receptor</keyword>
<evidence type="ECO:0000256" key="6">
    <source>
        <dbReference type="ARBA" id="ARBA00023170"/>
    </source>
</evidence>
<evidence type="ECO:0000256" key="1">
    <source>
        <dbReference type="ARBA" id="ARBA00004651"/>
    </source>
</evidence>
<dbReference type="OrthoDB" id="8195814at2759"/>
<comment type="caution">
    <text evidence="11">The sequence shown here is derived from an EMBL/GenBank/DDBJ whole genome shotgun (WGS) entry which is preliminary data.</text>
</comment>
<keyword evidence="2" id="KW-1003">Cell membrane</keyword>
<keyword evidence="3 9" id="KW-0812">Transmembrane</keyword>
<dbReference type="SUPFAM" id="SSF53850">
    <property type="entry name" value="Periplasmic binding protein-like II"/>
    <property type="match status" value="1"/>
</dbReference>
<evidence type="ECO:0000256" key="7">
    <source>
        <dbReference type="ARBA" id="ARBA00023180"/>
    </source>
</evidence>
<evidence type="ECO:0000256" key="8">
    <source>
        <dbReference type="SAM" id="MobiDB-lite"/>
    </source>
</evidence>
<dbReference type="GO" id="GO:0005886">
    <property type="term" value="C:plasma membrane"/>
    <property type="evidence" value="ECO:0007669"/>
    <property type="project" value="UniProtKB-SubCell"/>
</dbReference>
<feature type="signal peptide" evidence="10">
    <location>
        <begin position="1"/>
        <end position="28"/>
    </location>
</feature>
<evidence type="ECO:0008006" key="13">
    <source>
        <dbReference type="Google" id="ProtNLM"/>
    </source>
</evidence>
<keyword evidence="7" id="KW-0325">Glycoprotein</keyword>
<evidence type="ECO:0000313" key="12">
    <source>
        <dbReference type="Proteomes" id="UP000291343"/>
    </source>
</evidence>
<dbReference type="InterPro" id="IPR052192">
    <property type="entry name" value="Insect_Ionotropic_Sensory_Rcpt"/>
</dbReference>
<dbReference type="PANTHER" id="PTHR42643">
    <property type="entry name" value="IONOTROPIC RECEPTOR 20A-RELATED"/>
    <property type="match status" value="1"/>
</dbReference>
<gene>
    <name evidence="11" type="ORF">LSTR_LSTR010002</name>
</gene>
<dbReference type="InParanoid" id="A0A482WMC5"/>
<accession>A0A482WMC5</accession>
<keyword evidence="12" id="KW-1185">Reference proteome</keyword>
<evidence type="ECO:0000256" key="9">
    <source>
        <dbReference type="SAM" id="Phobius"/>
    </source>
</evidence>
<feature type="transmembrane region" description="Helical" evidence="9">
    <location>
        <begin position="375"/>
        <end position="400"/>
    </location>
</feature>
<evidence type="ECO:0000256" key="2">
    <source>
        <dbReference type="ARBA" id="ARBA00022475"/>
    </source>
</evidence>
<dbReference type="Proteomes" id="UP000291343">
    <property type="component" value="Unassembled WGS sequence"/>
</dbReference>
<protein>
    <recommendedName>
        <fullName evidence="13">Ionotropic glutamate receptor L-glutamate and glycine-binding domain-containing protein</fullName>
    </recommendedName>
</protein>
<organism evidence="11 12">
    <name type="scientific">Laodelphax striatellus</name>
    <name type="common">Small brown planthopper</name>
    <name type="synonym">Delphax striatella</name>
    <dbReference type="NCBI Taxonomy" id="195883"/>
    <lineage>
        <taxon>Eukaryota</taxon>
        <taxon>Metazoa</taxon>
        <taxon>Ecdysozoa</taxon>
        <taxon>Arthropoda</taxon>
        <taxon>Hexapoda</taxon>
        <taxon>Insecta</taxon>
        <taxon>Pterygota</taxon>
        <taxon>Neoptera</taxon>
        <taxon>Paraneoptera</taxon>
        <taxon>Hemiptera</taxon>
        <taxon>Auchenorrhyncha</taxon>
        <taxon>Fulgoroidea</taxon>
        <taxon>Delphacidae</taxon>
        <taxon>Criomorphinae</taxon>
        <taxon>Laodelphax</taxon>
    </lineage>
</organism>
<comment type="subcellular location">
    <subcellularLocation>
        <location evidence="1">Cell membrane</location>
        <topology evidence="1">Multi-pass membrane protein</topology>
    </subcellularLocation>
</comment>
<evidence type="ECO:0000256" key="3">
    <source>
        <dbReference type="ARBA" id="ARBA00022692"/>
    </source>
</evidence>
<reference evidence="11 12" key="1">
    <citation type="journal article" date="2017" name="Gigascience">
        <title>Genome sequence of the small brown planthopper, Laodelphax striatellus.</title>
        <authorList>
            <person name="Zhu J."/>
            <person name="Jiang F."/>
            <person name="Wang X."/>
            <person name="Yang P."/>
            <person name="Bao Y."/>
            <person name="Zhao W."/>
            <person name="Wang W."/>
            <person name="Lu H."/>
            <person name="Wang Q."/>
            <person name="Cui N."/>
            <person name="Li J."/>
            <person name="Chen X."/>
            <person name="Luo L."/>
            <person name="Yu J."/>
            <person name="Kang L."/>
            <person name="Cui F."/>
        </authorList>
    </citation>
    <scope>NUCLEOTIDE SEQUENCE [LARGE SCALE GENOMIC DNA]</scope>
    <source>
        <strain evidence="11">Lst14</strain>
    </source>
</reference>
<dbReference type="EMBL" id="QKKF02030863">
    <property type="protein sequence ID" value="RZF34633.1"/>
    <property type="molecule type" value="Genomic_DNA"/>
</dbReference>
<evidence type="ECO:0000313" key="11">
    <source>
        <dbReference type="EMBL" id="RZF34633.1"/>
    </source>
</evidence>
<dbReference type="AlphaFoldDB" id="A0A482WMC5"/>
<feature type="region of interest" description="Disordered" evidence="8">
    <location>
        <begin position="618"/>
        <end position="649"/>
    </location>
</feature>
<feature type="compositionally biased region" description="Acidic residues" evidence="8">
    <location>
        <begin position="626"/>
        <end position="643"/>
    </location>
</feature>